<organism evidence="9">
    <name type="scientific">Arcella intermedia</name>
    <dbReference type="NCBI Taxonomy" id="1963864"/>
    <lineage>
        <taxon>Eukaryota</taxon>
        <taxon>Amoebozoa</taxon>
        <taxon>Tubulinea</taxon>
        <taxon>Elardia</taxon>
        <taxon>Arcellinida</taxon>
        <taxon>Sphaerothecina</taxon>
        <taxon>Arcellidae</taxon>
        <taxon>Arcella</taxon>
    </lineage>
</organism>
<keyword evidence="4 8" id="KW-0460">Magnesium</keyword>
<dbReference type="SMART" id="SM00275">
    <property type="entry name" value="G_alpha"/>
    <property type="match status" value="1"/>
</dbReference>
<dbReference type="GO" id="GO:0003924">
    <property type="term" value="F:GTPase activity"/>
    <property type="evidence" value="ECO:0007669"/>
    <property type="project" value="InterPro"/>
</dbReference>
<dbReference type="Gene3D" id="3.40.50.300">
    <property type="entry name" value="P-loop containing nucleotide triphosphate hydrolases"/>
    <property type="match status" value="1"/>
</dbReference>
<dbReference type="AlphaFoldDB" id="A0A6B2L875"/>
<dbReference type="GO" id="GO:0001664">
    <property type="term" value="F:G protein-coupled receptor binding"/>
    <property type="evidence" value="ECO:0007669"/>
    <property type="project" value="TreeGrafter"/>
</dbReference>
<dbReference type="GO" id="GO:0007188">
    <property type="term" value="P:adenylate cyclase-modulating G protein-coupled receptor signaling pathway"/>
    <property type="evidence" value="ECO:0007669"/>
    <property type="project" value="TreeGrafter"/>
</dbReference>
<feature type="binding site" evidence="7">
    <location>
        <begin position="190"/>
        <end position="194"/>
    </location>
    <ligand>
        <name>GTP</name>
        <dbReference type="ChEBI" id="CHEBI:37565"/>
    </ligand>
</feature>
<feature type="binding site" evidence="7">
    <location>
        <begin position="165"/>
        <end position="171"/>
    </location>
    <ligand>
        <name>GTP</name>
        <dbReference type="ChEBI" id="CHEBI:37565"/>
    </ligand>
</feature>
<dbReference type="SUPFAM" id="SSF47895">
    <property type="entry name" value="Transducin (alpha subunit), insertion domain"/>
    <property type="match status" value="1"/>
</dbReference>
<accession>A0A6B2L875</accession>
<dbReference type="InterPro" id="IPR001019">
    <property type="entry name" value="Gprotein_alpha_su"/>
</dbReference>
<dbReference type="FunFam" id="3.40.50.300:FF:000563">
    <property type="entry name" value="Guanine nucleotide-binding protein alpha subunit"/>
    <property type="match status" value="1"/>
</dbReference>
<feature type="binding site" evidence="8">
    <location>
        <position position="40"/>
    </location>
    <ligand>
        <name>Mg(2+)</name>
        <dbReference type="ChEBI" id="CHEBI:18420"/>
    </ligand>
</feature>
<dbReference type="PANTHER" id="PTHR10218:SF302">
    <property type="entry name" value="GUANINE NUCLEOTIDE-BINDING PROTEIN ALPHA-5 SUBUNIT"/>
    <property type="match status" value="1"/>
</dbReference>
<dbReference type="GO" id="GO:0046872">
    <property type="term" value="F:metal ion binding"/>
    <property type="evidence" value="ECO:0007669"/>
    <property type="project" value="UniProtKB-KW"/>
</dbReference>
<dbReference type="InterPro" id="IPR027417">
    <property type="entry name" value="P-loop_NTPase"/>
</dbReference>
<evidence type="ECO:0000256" key="2">
    <source>
        <dbReference type="ARBA" id="ARBA00022723"/>
    </source>
</evidence>
<dbReference type="GO" id="GO:0005737">
    <property type="term" value="C:cytoplasm"/>
    <property type="evidence" value="ECO:0007669"/>
    <property type="project" value="TreeGrafter"/>
</dbReference>
<dbReference type="FunFam" id="1.10.400.10:FF:000002">
    <property type="entry name" value="guanine nucleotide-binding protein G(Q) subunit alpha"/>
    <property type="match status" value="1"/>
</dbReference>
<evidence type="ECO:0000256" key="3">
    <source>
        <dbReference type="ARBA" id="ARBA00022741"/>
    </source>
</evidence>
<evidence type="ECO:0000256" key="6">
    <source>
        <dbReference type="ARBA" id="ARBA00023224"/>
    </source>
</evidence>
<evidence type="ECO:0000256" key="8">
    <source>
        <dbReference type="PIRSR" id="PIRSR601019-2"/>
    </source>
</evidence>
<dbReference type="Gene3D" id="1.10.400.10">
    <property type="entry name" value="GI Alpha 1, domain 2-like"/>
    <property type="match status" value="1"/>
</dbReference>
<evidence type="ECO:0000313" key="9">
    <source>
        <dbReference type="EMBL" id="NDV33243.1"/>
    </source>
</evidence>
<keyword evidence="2 8" id="KW-0479">Metal-binding</keyword>
<dbReference type="EMBL" id="GIBP01004274">
    <property type="protein sequence ID" value="NDV33243.1"/>
    <property type="molecule type" value="Transcribed_RNA"/>
</dbReference>
<protein>
    <submittedName>
        <fullName evidence="9">Uncharacterized protein</fullName>
    </submittedName>
</protein>
<reference evidence="9" key="1">
    <citation type="journal article" date="2020" name="J. Eukaryot. Microbiol.">
        <title>De novo Sequencing, Assembly and Annotation of the Transcriptome for the Free-Living Testate Amoeba Arcella intermedia.</title>
        <authorList>
            <person name="Ribeiro G.M."/>
            <person name="Porfirio-Sousa A.L."/>
            <person name="Maurer-Alcala X.X."/>
            <person name="Katz L.A."/>
            <person name="Lahr D.J.G."/>
        </authorList>
    </citation>
    <scope>NUCLEOTIDE SEQUENCE</scope>
</reference>
<keyword evidence="5 7" id="KW-0342">GTP-binding</keyword>
<evidence type="ECO:0000256" key="7">
    <source>
        <dbReference type="PIRSR" id="PIRSR601019-1"/>
    </source>
</evidence>
<comment type="subunit">
    <text evidence="1">G proteins are composed of 3 units; alpha, beta and gamma. The alpha chain contains the guanine nucleotide binding site.</text>
</comment>
<keyword evidence="3 7" id="KW-0547">Nucleotide-binding</keyword>
<proteinExistence type="predicted"/>
<feature type="binding site" evidence="7">
    <location>
        <begin position="36"/>
        <end position="41"/>
    </location>
    <ligand>
        <name>GTP</name>
        <dbReference type="ChEBI" id="CHEBI:37565"/>
    </ligand>
</feature>
<evidence type="ECO:0000256" key="5">
    <source>
        <dbReference type="ARBA" id="ARBA00023134"/>
    </source>
</evidence>
<evidence type="ECO:0000256" key="1">
    <source>
        <dbReference type="ARBA" id="ARBA00011356"/>
    </source>
</evidence>
<dbReference type="GO" id="GO:0005834">
    <property type="term" value="C:heterotrimeric G-protein complex"/>
    <property type="evidence" value="ECO:0007669"/>
    <property type="project" value="TreeGrafter"/>
</dbReference>
<keyword evidence="6" id="KW-0807">Transducer</keyword>
<dbReference type="InterPro" id="IPR011025">
    <property type="entry name" value="GproteinA_insert"/>
</dbReference>
<dbReference type="PROSITE" id="PS51882">
    <property type="entry name" value="G_ALPHA"/>
    <property type="match status" value="1"/>
</dbReference>
<dbReference type="PRINTS" id="PR00318">
    <property type="entry name" value="GPROTEINA"/>
</dbReference>
<name>A0A6B2L875_9EUKA</name>
<evidence type="ECO:0000256" key="4">
    <source>
        <dbReference type="ARBA" id="ARBA00022842"/>
    </source>
</evidence>
<dbReference type="Pfam" id="PF00503">
    <property type="entry name" value="G-alpha"/>
    <property type="match status" value="1"/>
</dbReference>
<dbReference type="SUPFAM" id="SSF52540">
    <property type="entry name" value="P-loop containing nucleoside triphosphate hydrolases"/>
    <property type="match status" value="1"/>
</dbReference>
<dbReference type="CDD" id="cd00066">
    <property type="entry name" value="G-alpha"/>
    <property type="match status" value="1"/>
</dbReference>
<feature type="binding site" evidence="7">
    <location>
        <position position="319"/>
    </location>
    <ligand>
        <name>GTP</name>
        <dbReference type="ChEBI" id="CHEBI:37565"/>
    </ligand>
</feature>
<dbReference type="GO" id="GO:0005525">
    <property type="term" value="F:GTP binding"/>
    <property type="evidence" value="ECO:0007669"/>
    <property type="project" value="UniProtKB-KW"/>
</dbReference>
<dbReference type="PANTHER" id="PTHR10218">
    <property type="entry name" value="GTP-BINDING PROTEIN ALPHA SUBUNIT"/>
    <property type="match status" value="1"/>
</dbReference>
<feature type="binding site" evidence="8">
    <location>
        <position position="171"/>
    </location>
    <ligand>
        <name>Mg(2+)</name>
        <dbReference type="ChEBI" id="CHEBI:18420"/>
    </ligand>
</feature>
<sequence length="347" mass="39272">MGTEQDKQNKVISEQLKKDRKAIADEVRLLLLGAGESGKSTIAKQMKIIHMQGFKKEEREEYLHAIHVNIWESLQNLAKACTEIEGLSVASEENKKFATLLAEPFSGTIPVDMKDKIKAFWNDTGIQAAYARRNEFQLNDSCEYYLTDIDRILTDGFVPTEQDVLRSRIQTTGIIETSFTVQGKKFTIVDVGGQRSERKKWMHCFEDVTGVLFCVGISAFDQTLYEDNVTNRLHEALKLFHEICRSKWFTNTAVILFLNKEDLFRKKLAQGKSIKTAFPDFPGPDEFDASSKFIEGKFTKVDDPVTGKPKEIYTHVTCATNTENVKVVFDAVKDFILNKALAGTGLM</sequence>
<dbReference type="GO" id="GO:0031683">
    <property type="term" value="F:G-protein beta/gamma-subunit complex binding"/>
    <property type="evidence" value="ECO:0007669"/>
    <property type="project" value="InterPro"/>
</dbReference>
<feature type="binding site" evidence="7">
    <location>
        <begin position="140"/>
        <end position="141"/>
    </location>
    <ligand>
        <name>GTP</name>
        <dbReference type="ChEBI" id="CHEBI:37565"/>
    </ligand>
</feature>
<feature type="binding site" evidence="7">
    <location>
        <begin position="259"/>
        <end position="262"/>
    </location>
    <ligand>
        <name>GTP</name>
        <dbReference type="ChEBI" id="CHEBI:37565"/>
    </ligand>
</feature>